<evidence type="ECO:0000256" key="1">
    <source>
        <dbReference type="SAM" id="SignalP"/>
    </source>
</evidence>
<dbReference type="InterPro" id="IPR017946">
    <property type="entry name" value="PLC-like_Pdiesterase_TIM-brl"/>
</dbReference>
<sequence>MPSRSFRIAFGAAALLTASAFLTLPSSGASAADKSARNDVRMNQIQVIATHNSYHRELTDAEKDVQRKTDANWWNLAYSHASLPLQFSRQQVRGIELDVFPDPQGGLYSAPLVRRDAGLGPITDPAMATPGMKVLHWADHDYGTSCATLVTCLRQVRDWSTANAGHVPIPILLELKTTDPKKEAAGGAKSPKWDTTLLDQLDAEIRSVFSDNDLITPDDVRKNGLTLEQSVLKHGWPTLDSARGKVLFLMDNQDPAVQGPYLQDRPNLEGRVLFVNSRPGRQDAAFVGWNEPAGTNTAVIQDMVRKGYFVRTRSDVPFTEARSGDTSRLTASLTSGAQVISTDFPVVGLAARNGSDYVAELPDGGTARCNPVNAPRKCDSDRLESLRTR</sequence>
<proteinExistence type="predicted"/>
<gene>
    <name evidence="2" type="ORF">GCM10022224_040370</name>
</gene>
<dbReference type="Pfam" id="PF16670">
    <property type="entry name" value="PI-PLC-C1"/>
    <property type="match status" value="1"/>
</dbReference>
<organism evidence="2 3">
    <name type="scientific">Nonomuraea antimicrobica</name>
    <dbReference type="NCBI Taxonomy" id="561173"/>
    <lineage>
        <taxon>Bacteria</taxon>
        <taxon>Bacillati</taxon>
        <taxon>Actinomycetota</taxon>
        <taxon>Actinomycetes</taxon>
        <taxon>Streptosporangiales</taxon>
        <taxon>Streptosporangiaceae</taxon>
        <taxon>Nonomuraea</taxon>
    </lineage>
</organism>
<feature type="chain" id="PRO_5045196964" evidence="1">
    <location>
        <begin position="32"/>
        <end position="389"/>
    </location>
</feature>
<dbReference type="SUPFAM" id="SSF51695">
    <property type="entry name" value="PLC-like phosphodiesterases"/>
    <property type="match status" value="1"/>
</dbReference>
<feature type="signal peptide" evidence="1">
    <location>
        <begin position="1"/>
        <end position="31"/>
    </location>
</feature>
<dbReference type="EMBL" id="BAAAZP010000077">
    <property type="protein sequence ID" value="GAA3672100.1"/>
    <property type="molecule type" value="Genomic_DNA"/>
</dbReference>
<accession>A0ABP7BZ54</accession>
<dbReference type="Gene3D" id="3.20.20.190">
    <property type="entry name" value="Phosphatidylinositol (PI) phosphodiesterase"/>
    <property type="match status" value="1"/>
</dbReference>
<evidence type="ECO:0000313" key="3">
    <source>
        <dbReference type="Proteomes" id="UP001500902"/>
    </source>
</evidence>
<dbReference type="CDD" id="cd08589">
    <property type="entry name" value="PI-PLCc_SaPLC1_like"/>
    <property type="match status" value="1"/>
</dbReference>
<evidence type="ECO:0000313" key="2">
    <source>
        <dbReference type="EMBL" id="GAA3672100.1"/>
    </source>
</evidence>
<dbReference type="Proteomes" id="UP001500902">
    <property type="component" value="Unassembled WGS sequence"/>
</dbReference>
<name>A0ABP7BZ54_9ACTN</name>
<keyword evidence="1" id="KW-0732">Signal</keyword>
<dbReference type="RefSeq" id="WP_344879849.1">
    <property type="nucleotide sequence ID" value="NZ_BAAAZP010000077.1"/>
</dbReference>
<keyword evidence="3" id="KW-1185">Reference proteome</keyword>
<protein>
    <submittedName>
        <fullName evidence="2">Phosphatidylinositol-specific phospholipase C1-like protein</fullName>
    </submittedName>
</protein>
<dbReference type="InterPro" id="IPR032075">
    <property type="entry name" value="PI-PLC-C1"/>
</dbReference>
<comment type="caution">
    <text evidence="2">The sequence shown here is derived from an EMBL/GenBank/DDBJ whole genome shotgun (WGS) entry which is preliminary data.</text>
</comment>
<reference evidence="3" key="1">
    <citation type="journal article" date="2019" name="Int. J. Syst. Evol. Microbiol.">
        <title>The Global Catalogue of Microorganisms (GCM) 10K type strain sequencing project: providing services to taxonomists for standard genome sequencing and annotation.</title>
        <authorList>
            <consortium name="The Broad Institute Genomics Platform"/>
            <consortium name="The Broad Institute Genome Sequencing Center for Infectious Disease"/>
            <person name="Wu L."/>
            <person name="Ma J."/>
        </authorList>
    </citation>
    <scope>NUCLEOTIDE SEQUENCE [LARGE SCALE GENOMIC DNA]</scope>
    <source>
        <strain evidence="3">JCM 16904</strain>
    </source>
</reference>